<name>A0A8J2RLH2_9CRUS</name>
<evidence type="ECO:0000313" key="2">
    <source>
        <dbReference type="EMBL" id="CAH0105375.1"/>
    </source>
</evidence>
<accession>A0A8J2RLH2</accession>
<reference evidence="2" key="1">
    <citation type="submission" date="2021-11" db="EMBL/GenBank/DDBJ databases">
        <authorList>
            <person name="Schell T."/>
        </authorList>
    </citation>
    <scope>NUCLEOTIDE SEQUENCE</scope>
    <source>
        <strain evidence="2">M5</strain>
    </source>
</reference>
<dbReference type="EMBL" id="CAKKLH010000180">
    <property type="protein sequence ID" value="CAH0105375.1"/>
    <property type="molecule type" value="Genomic_DNA"/>
</dbReference>
<dbReference type="AlphaFoldDB" id="A0A8J2RLH2"/>
<protein>
    <submittedName>
        <fullName evidence="2">Uncharacterized protein</fullName>
    </submittedName>
</protein>
<dbReference type="Proteomes" id="UP000789390">
    <property type="component" value="Unassembled WGS sequence"/>
</dbReference>
<gene>
    <name evidence="2" type="ORF">DGAL_LOCUS8395</name>
</gene>
<evidence type="ECO:0000256" key="1">
    <source>
        <dbReference type="SAM" id="MobiDB-lite"/>
    </source>
</evidence>
<proteinExistence type="predicted"/>
<keyword evidence="3" id="KW-1185">Reference proteome</keyword>
<feature type="compositionally biased region" description="Acidic residues" evidence="1">
    <location>
        <begin position="26"/>
        <end position="52"/>
    </location>
</feature>
<comment type="caution">
    <text evidence="2">The sequence shown here is derived from an EMBL/GenBank/DDBJ whole genome shotgun (WGS) entry which is preliminary data.</text>
</comment>
<organism evidence="2 3">
    <name type="scientific">Daphnia galeata</name>
    <dbReference type="NCBI Taxonomy" id="27404"/>
    <lineage>
        <taxon>Eukaryota</taxon>
        <taxon>Metazoa</taxon>
        <taxon>Ecdysozoa</taxon>
        <taxon>Arthropoda</taxon>
        <taxon>Crustacea</taxon>
        <taxon>Branchiopoda</taxon>
        <taxon>Diplostraca</taxon>
        <taxon>Cladocera</taxon>
        <taxon>Anomopoda</taxon>
        <taxon>Daphniidae</taxon>
        <taxon>Daphnia</taxon>
    </lineage>
</organism>
<feature type="region of interest" description="Disordered" evidence="1">
    <location>
        <begin position="22"/>
        <end position="52"/>
    </location>
</feature>
<evidence type="ECO:0000313" key="3">
    <source>
        <dbReference type="Proteomes" id="UP000789390"/>
    </source>
</evidence>
<sequence length="52" mass="5960">MPMSKGHSEKYNRVCALILNDMLTNENDETSDDDEPEYESESESDSDNTDEE</sequence>